<dbReference type="InterPro" id="IPR050631">
    <property type="entry name" value="PheA/TfdB_FAD_monoxygenase"/>
</dbReference>
<dbReference type="GO" id="GO:0071949">
    <property type="term" value="F:FAD binding"/>
    <property type="evidence" value="ECO:0007669"/>
    <property type="project" value="InterPro"/>
</dbReference>
<evidence type="ECO:0000313" key="4">
    <source>
        <dbReference type="Proteomes" id="UP000523007"/>
    </source>
</evidence>
<feature type="domain" description="FAD-binding" evidence="2">
    <location>
        <begin position="2"/>
        <end position="163"/>
    </location>
</feature>
<dbReference type="SUPFAM" id="SSF51905">
    <property type="entry name" value="FAD/NAD(P)-binding domain"/>
    <property type="match status" value="1"/>
</dbReference>
<name>A0A7W7W5V2_9ACTN</name>
<comment type="caution">
    <text evidence="3">The sequence shown here is derived from an EMBL/GenBank/DDBJ whole genome shotgun (WGS) entry which is preliminary data.</text>
</comment>
<dbReference type="PANTHER" id="PTHR43476:SF3">
    <property type="entry name" value="FAD-BINDING MONOOXYGENASE"/>
    <property type="match status" value="1"/>
</dbReference>
<keyword evidence="4" id="KW-1185">Reference proteome</keyword>
<dbReference type="EMBL" id="JACHJT010000002">
    <property type="protein sequence ID" value="MBB4935161.1"/>
    <property type="molecule type" value="Genomic_DNA"/>
</dbReference>
<dbReference type="AlphaFoldDB" id="A0A7W7W5V2"/>
<keyword evidence="1" id="KW-0560">Oxidoreductase</keyword>
<dbReference type="GO" id="GO:0008688">
    <property type="term" value="F:3-(3-hydroxyphenyl)propionate hydroxylase activity"/>
    <property type="evidence" value="ECO:0007669"/>
    <property type="project" value="TreeGrafter"/>
</dbReference>
<organism evidence="3 4">
    <name type="scientific">Lipingzhangella halophila</name>
    <dbReference type="NCBI Taxonomy" id="1783352"/>
    <lineage>
        <taxon>Bacteria</taxon>
        <taxon>Bacillati</taxon>
        <taxon>Actinomycetota</taxon>
        <taxon>Actinomycetes</taxon>
        <taxon>Streptosporangiales</taxon>
        <taxon>Nocardiopsidaceae</taxon>
        <taxon>Lipingzhangella</taxon>
    </lineage>
</organism>
<accession>A0A7W7W5V2</accession>
<dbReference type="InterPro" id="IPR002938">
    <property type="entry name" value="FAD-bd"/>
</dbReference>
<reference evidence="3 4" key="1">
    <citation type="submission" date="2020-08" db="EMBL/GenBank/DDBJ databases">
        <title>Sequencing the genomes of 1000 actinobacteria strains.</title>
        <authorList>
            <person name="Klenk H.-P."/>
        </authorList>
    </citation>
    <scope>NUCLEOTIDE SEQUENCE [LARGE SCALE GENOMIC DNA]</scope>
    <source>
        <strain evidence="3 4">DSM 102030</strain>
    </source>
</reference>
<dbReference type="Gene3D" id="3.30.70.2450">
    <property type="match status" value="1"/>
</dbReference>
<gene>
    <name evidence="3" type="ORF">F4561_006055</name>
</gene>
<dbReference type="Proteomes" id="UP000523007">
    <property type="component" value="Unassembled WGS sequence"/>
</dbReference>
<evidence type="ECO:0000313" key="3">
    <source>
        <dbReference type="EMBL" id="MBB4935161.1"/>
    </source>
</evidence>
<dbReference type="Gene3D" id="3.50.50.60">
    <property type="entry name" value="FAD/NAD(P)-binding domain"/>
    <property type="match status" value="1"/>
</dbReference>
<protein>
    <submittedName>
        <fullName evidence="3">2-polyprenyl-6-methoxyphenol hydroxylase-like FAD-dependent oxidoreductase</fullName>
    </submittedName>
</protein>
<dbReference type="Pfam" id="PF01494">
    <property type="entry name" value="FAD_binding_3"/>
    <property type="match status" value="1"/>
</dbReference>
<dbReference type="InterPro" id="IPR036188">
    <property type="entry name" value="FAD/NAD-bd_sf"/>
</dbReference>
<sequence>MIGADGANSIVRSWIDPPMSDLGYFHDWLVVDLASCGADAHRHFTPPAWQLCDPARPTTLVPGGPGRRRFEFMCLEHETPAALAAHDNVWALLAPWGITPENSAVERSAVYTFQARWCDRWRRGRLLLAGDAAHLTPPFAGEGMGSGLRDATNLAWKLDLVTRPSCPWRTKRSPRGGSRR</sequence>
<dbReference type="GO" id="GO:0019622">
    <property type="term" value="P:3-(3-hydroxy)phenylpropionate catabolic process"/>
    <property type="evidence" value="ECO:0007669"/>
    <property type="project" value="TreeGrafter"/>
</dbReference>
<evidence type="ECO:0000256" key="1">
    <source>
        <dbReference type="ARBA" id="ARBA00023002"/>
    </source>
</evidence>
<dbReference type="PANTHER" id="PTHR43476">
    <property type="entry name" value="3-(3-HYDROXY-PHENYL)PROPIONATE/3-HYDROXYCINNAMIC ACID HYDROXYLASE"/>
    <property type="match status" value="1"/>
</dbReference>
<proteinExistence type="predicted"/>
<dbReference type="PRINTS" id="PR00420">
    <property type="entry name" value="RNGMNOXGNASE"/>
</dbReference>
<evidence type="ECO:0000259" key="2">
    <source>
        <dbReference type="Pfam" id="PF01494"/>
    </source>
</evidence>